<proteinExistence type="predicted"/>
<sequence length="268" mass="30123">MDLTTEDVRERCTDAVFERGREYLDGGRIARQSRFDDEIRAAVRGSRLYEVHVDRSAPDLETRCDCPYDGPGACKHVVAVLLCSIEDPPPDESDRIDDLLEDATADELRAFLREECSSDTDLRDRLLARFGASTTRSVEGIRAEIDGLFGETNPEYAVVFEPIDFREYFDLAATYRDRGQYESAATIYRGLVEALDDDMELVDGAYDHFSGAFADALDGYVDCASAAKLDSNEVDRRVGFLAERAVSGTPFLRDHFERAAAELRERTR</sequence>
<keyword evidence="1" id="KW-0863">Zinc-finger</keyword>
<keyword evidence="4" id="KW-1185">Reference proteome</keyword>
<dbReference type="InterPro" id="IPR007527">
    <property type="entry name" value="Znf_SWIM"/>
</dbReference>
<feature type="domain" description="SWIM-type" evidence="2">
    <location>
        <begin position="49"/>
        <end position="85"/>
    </location>
</feature>
<reference evidence="3 4" key="1">
    <citation type="journal article" date="2019" name="Int. J. Syst. Evol. Microbiol.">
        <title>The Global Catalogue of Microorganisms (GCM) 10K type strain sequencing project: providing services to taxonomists for standard genome sequencing and annotation.</title>
        <authorList>
            <consortium name="The Broad Institute Genomics Platform"/>
            <consortium name="The Broad Institute Genome Sequencing Center for Infectious Disease"/>
            <person name="Wu L."/>
            <person name="Ma J."/>
        </authorList>
    </citation>
    <scope>NUCLEOTIDE SEQUENCE [LARGE SCALE GENOMIC DNA]</scope>
    <source>
        <strain evidence="3 4">CGMCC 1.12124</strain>
    </source>
</reference>
<dbReference type="RefSeq" id="WP_256410284.1">
    <property type="nucleotide sequence ID" value="NZ_JANHDM010000001.1"/>
</dbReference>
<evidence type="ECO:0000259" key="2">
    <source>
        <dbReference type="PROSITE" id="PS50966"/>
    </source>
</evidence>
<dbReference type="Pfam" id="PF04434">
    <property type="entry name" value="SWIM"/>
    <property type="match status" value="1"/>
</dbReference>
<dbReference type="GO" id="GO:0008270">
    <property type="term" value="F:zinc ion binding"/>
    <property type="evidence" value="ECO:0007669"/>
    <property type="project" value="UniProtKB-KW"/>
</dbReference>
<dbReference type="Proteomes" id="UP001596118">
    <property type="component" value="Unassembled WGS sequence"/>
</dbReference>
<keyword evidence="1" id="KW-0862">Zinc</keyword>
<accession>A0ABD5QZU8</accession>
<keyword evidence="1" id="KW-0479">Metal-binding</keyword>
<gene>
    <name evidence="3" type="ORF">ACFPM1_04715</name>
</gene>
<dbReference type="AlphaFoldDB" id="A0ABD5QZU8"/>
<protein>
    <submittedName>
        <fullName evidence="3">SWIM zinc finger domain-containing protein</fullName>
    </submittedName>
</protein>
<comment type="caution">
    <text evidence="3">The sequence shown here is derived from an EMBL/GenBank/DDBJ whole genome shotgun (WGS) entry which is preliminary data.</text>
</comment>
<evidence type="ECO:0000256" key="1">
    <source>
        <dbReference type="PROSITE-ProRule" id="PRU00325"/>
    </source>
</evidence>
<name>A0ABD5QZU8_9EURY</name>
<dbReference type="PROSITE" id="PS50966">
    <property type="entry name" value="ZF_SWIM"/>
    <property type="match status" value="1"/>
</dbReference>
<evidence type="ECO:0000313" key="3">
    <source>
        <dbReference type="EMBL" id="MFC5278066.1"/>
    </source>
</evidence>
<evidence type="ECO:0000313" key="4">
    <source>
        <dbReference type="Proteomes" id="UP001596118"/>
    </source>
</evidence>
<organism evidence="3 4">
    <name type="scientific">Halorubrum rubrum</name>
    <dbReference type="NCBI Taxonomy" id="1126240"/>
    <lineage>
        <taxon>Archaea</taxon>
        <taxon>Methanobacteriati</taxon>
        <taxon>Methanobacteriota</taxon>
        <taxon>Stenosarchaea group</taxon>
        <taxon>Halobacteria</taxon>
        <taxon>Halobacteriales</taxon>
        <taxon>Haloferacaceae</taxon>
        <taxon>Halorubrum</taxon>
    </lineage>
</organism>
<dbReference type="EMBL" id="JBHSKY010000006">
    <property type="protein sequence ID" value="MFC5278066.1"/>
    <property type="molecule type" value="Genomic_DNA"/>
</dbReference>